<evidence type="ECO:0000313" key="2">
    <source>
        <dbReference type="EMBL" id="KAJ1083113.1"/>
    </source>
</evidence>
<name>A0AAV7L3H9_PLEWA</name>
<organism evidence="2 3">
    <name type="scientific">Pleurodeles waltl</name>
    <name type="common">Iberian ribbed newt</name>
    <dbReference type="NCBI Taxonomy" id="8319"/>
    <lineage>
        <taxon>Eukaryota</taxon>
        <taxon>Metazoa</taxon>
        <taxon>Chordata</taxon>
        <taxon>Craniata</taxon>
        <taxon>Vertebrata</taxon>
        <taxon>Euteleostomi</taxon>
        <taxon>Amphibia</taxon>
        <taxon>Batrachia</taxon>
        <taxon>Caudata</taxon>
        <taxon>Salamandroidea</taxon>
        <taxon>Salamandridae</taxon>
        <taxon>Pleurodelinae</taxon>
        <taxon>Pleurodeles</taxon>
    </lineage>
</organism>
<comment type="caution">
    <text evidence="2">The sequence shown here is derived from an EMBL/GenBank/DDBJ whole genome shotgun (WGS) entry which is preliminary data.</text>
</comment>
<reference evidence="2" key="1">
    <citation type="journal article" date="2022" name="bioRxiv">
        <title>Sequencing and chromosome-scale assembly of the giantPleurodeles waltlgenome.</title>
        <authorList>
            <person name="Brown T."/>
            <person name="Elewa A."/>
            <person name="Iarovenko S."/>
            <person name="Subramanian E."/>
            <person name="Araus A.J."/>
            <person name="Petzold A."/>
            <person name="Susuki M."/>
            <person name="Suzuki K.-i.T."/>
            <person name="Hayashi T."/>
            <person name="Toyoda A."/>
            <person name="Oliveira C."/>
            <person name="Osipova E."/>
            <person name="Leigh N.D."/>
            <person name="Simon A."/>
            <person name="Yun M.H."/>
        </authorList>
    </citation>
    <scope>NUCLEOTIDE SEQUENCE</scope>
    <source>
        <strain evidence="2">20211129_DDA</strain>
        <tissue evidence="2">Liver</tissue>
    </source>
</reference>
<evidence type="ECO:0000256" key="1">
    <source>
        <dbReference type="SAM" id="MobiDB-lite"/>
    </source>
</evidence>
<feature type="region of interest" description="Disordered" evidence="1">
    <location>
        <begin position="68"/>
        <end position="102"/>
    </location>
</feature>
<gene>
    <name evidence="2" type="ORF">NDU88_003273</name>
</gene>
<evidence type="ECO:0000313" key="3">
    <source>
        <dbReference type="Proteomes" id="UP001066276"/>
    </source>
</evidence>
<dbReference type="EMBL" id="JANPWB010000016">
    <property type="protein sequence ID" value="KAJ1083113.1"/>
    <property type="molecule type" value="Genomic_DNA"/>
</dbReference>
<proteinExistence type="predicted"/>
<keyword evidence="3" id="KW-1185">Reference proteome</keyword>
<sequence length="102" mass="10409">MDPKVQEALALLRQAGRLDLVNVGALAPGRLARHASAGVAAAVAVCSSPRPSDGAQVRMSKGRALREAGLGASRAGPLDFGEEDPGEQGAALVPWEEVKAGR</sequence>
<accession>A0AAV7L3H9</accession>
<dbReference type="Proteomes" id="UP001066276">
    <property type="component" value="Chromosome 12"/>
</dbReference>
<dbReference type="AlphaFoldDB" id="A0AAV7L3H9"/>
<protein>
    <submittedName>
        <fullName evidence="2">Uncharacterized protein</fullName>
    </submittedName>
</protein>